<dbReference type="PATRIC" id="fig|1335048.3.peg.3748"/>
<dbReference type="STRING" id="1335048.AKL17_3614"/>
<evidence type="ECO:0000256" key="1">
    <source>
        <dbReference type="ARBA" id="ARBA00005254"/>
    </source>
</evidence>
<dbReference type="KEGG" id="daa:AKL17_3614"/>
<dbReference type="Pfam" id="PF00378">
    <property type="entry name" value="ECH_1"/>
    <property type="match status" value="1"/>
</dbReference>
<dbReference type="InterPro" id="IPR014748">
    <property type="entry name" value="Enoyl-CoA_hydra_C"/>
</dbReference>
<dbReference type="PANTHER" id="PTHR11941:SF54">
    <property type="entry name" value="ENOYL-COA HYDRATASE, MITOCHONDRIAL"/>
    <property type="match status" value="1"/>
</dbReference>
<dbReference type="EMBL" id="CP012661">
    <property type="protein sequence ID" value="AMY70838.1"/>
    <property type="molecule type" value="Genomic_DNA"/>
</dbReference>
<dbReference type="SUPFAM" id="SSF52096">
    <property type="entry name" value="ClpP/crotonase"/>
    <property type="match status" value="1"/>
</dbReference>
<dbReference type="PROSITE" id="PS00166">
    <property type="entry name" value="ENOYL_COA_HYDRATASE"/>
    <property type="match status" value="1"/>
</dbReference>
<dbReference type="AlphaFoldDB" id="A0A159Z855"/>
<reference evidence="4 5" key="1">
    <citation type="submission" date="2015-09" db="EMBL/GenBank/DDBJ databases">
        <title>Complete genome sequence of Defluviimonas alba cai42t isolated from an oilfield in Xinjiang.</title>
        <authorList>
            <person name="Geng S."/>
            <person name="Pan X."/>
            <person name="Wu X."/>
        </authorList>
    </citation>
    <scope>NUCLEOTIDE SEQUENCE [LARGE SCALE GENOMIC DNA]</scope>
    <source>
        <strain evidence="5">cai42</strain>
    </source>
</reference>
<dbReference type="InterPro" id="IPR018376">
    <property type="entry name" value="Enoyl-CoA_hyd/isom_CS"/>
</dbReference>
<evidence type="ECO:0000313" key="5">
    <source>
        <dbReference type="Proteomes" id="UP000076128"/>
    </source>
</evidence>
<proteinExistence type="inferred from homology"/>
<dbReference type="Gene3D" id="1.10.12.10">
    <property type="entry name" value="Lyase 2-enoyl-coa Hydratase, Chain A, domain 2"/>
    <property type="match status" value="1"/>
</dbReference>
<keyword evidence="2" id="KW-0456">Lyase</keyword>
<protein>
    <submittedName>
        <fullName evidence="4">Enoyl-CoA hydratase/isomerase</fullName>
    </submittedName>
</protein>
<keyword evidence="4" id="KW-0413">Isomerase</keyword>
<evidence type="ECO:0000313" key="4">
    <source>
        <dbReference type="EMBL" id="AMY70838.1"/>
    </source>
</evidence>
<organism evidence="4 5">
    <name type="scientific">Frigidibacter mobilis</name>
    <dbReference type="NCBI Taxonomy" id="1335048"/>
    <lineage>
        <taxon>Bacteria</taxon>
        <taxon>Pseudomonadati</taxon>
        <taxon>Pseudomonadota</taxon>
        <taxon>Alphaproteobacteria</taxon>
        <taxon>Rhodobacterales</taxon>
        <taxon>Paracoccaceae</taxon>
        <taxon>Frigidibacter</taxon>
    </lineage>
</organism>
<evidence type="ECO:0000256" key="2">
    <source>
        <dbReference type="ARBA" id="ARBA00023239"/>
    </source>
</evidence>
<dbReference type="GO" id="GO:0016853">
    <property type="term" value="F:isomerase activity"/>
    <property type="evidence" value="ECO:0007669"/>
    <property type="project" value="UniProtKB-KW"/>
</dbReference>
<dbReference type="Proteomes" id="UP000076128">
    <property type="component" value="Chromosome"/>
</dbReference>
<keyword evidence="5" id="KW-1185">Reference proteome</keyword>
<dbReference type="Gene3D" id="3.90.226.10">
    <property type="entry name" value="2-enoyl-CoA Hydratase, Chain A, domain 1"/>
    <property type="match status" value="1"/>
</dbReference>
<comment type="similarity">
    <text evidence="1 3">Belongs to the enoyl-CoA hydratase/isomerase family.</text>
</comment>
<evidence type="ECO:0000256" key="3">
    <source>
        <dbReference type="RuleBase" id="RU003707"/>
    </source>
</evidence>
<name>A0A159Z855_9RHOB</name>
<dbReference type="OrthoDB" id="5730382at2"/>
<dbReference type="InterPro" id="IPR001753">
    <property type="entry name" value="Enoyl-CoA_hydra/iso"/>
</dbReference>
<dbReference type="GO" id="GO:0016829">
    <property type="term" value="F:lyase activity"/>
    <property type="evidence" value="ECO:0007669"/>
    <property type="project" value="UniProtKB-KW"/>
</dbReference>
<dbReference type="CDD" id="cd06558">
    <property type="entry name" value="crotonase-like"/>
    <property type="match status" value="1"/>
</dbReference>
<gene>
    <name evidence="4" type="ORF">AKL17_3614</name>
</gene>
<dbReference type="PANTHER" id="PTHR11941">
    <property type="entry name" value="ENOYL-COA HYDRATASE-RELATED"/>
    <property type="match status" value="1"/>
</dbReference>
<dbReference type="InterPro" id="IPR029045">
    <property type="entry name" value="ClpP/crotonase-like_dom_sf"/>
</dbReference>
<sequence>MSMSMSMSMSMAVEGCDYVRVDHDGGMLACLVIDRPHKRNALDRAGWHALGTALTRLGADRNLRCLIVTGVPGAFCAGDDIPAFAAVQDDAVARQGYWDTIMRCYAAISAVPVPVIAAIDGPCIGGGCTLALRADFRIAGPEASFAVPPARLGLVYPADSTALLAHVVGDSFARYMLYSGQRIGAERAVSTGLAMDAGASSGLAMARELAMEFAHSAPLSVRASKLVLNAVAAGKLDQVRDEVELLSHLAEQSADRREGTAAFKAKRLPKFSGN</sequence>
<accession>A0A159Z855</accession>
<dbReference type="GO" id="GO:0006635">
    <property type="term" value="P:fatty acid beta-oxidation"/>
    <property type="evidence" value="ECO:0007669"/>
    <property type="project" value="TreeGrafter"/>
</dbReference>